<dbReference type="InterPro" id="IPR036890">
    <property type="entry name" value="HATPase_C_sf"/>
</dbReference>
<dbReference type="EMBL" id="CADCUF010000268">
    <property type="protein sequence ID" value="CAA9352445.1"/>
    <property type="molecule type" value="Genomic_DNA"/>
</dbReference>
<evidence type="ECO:0008006" key="2">
    <source>
        <dbReference type="Google" id="ProtNLM"/>
    </source>
</evidence>
<name>A0A6J4M9K3_9ACTN</name>
<dbReference type="AlphaFoldDB" id="A0A6J4M9K3"/>
<accession>A0A6J4M9K3</accession>
<gene>
    <name evidence="1" type="ORF">AVDCRST_MAG24-1880</name>
</gene>
<dbReference type="Gene3D" id="3.30.565.10">
    <property type="entry name" value="Histidine kinase-like ATPase, C-terminal domain"/>
    <property type="match status" value="1"/>
</dbReference>
<reference evidence="1" key="1">
    <citation type="submission" date="2020-02" db="EMBL/GenBank/DDBJ databases">
        <authorList>
            <person name="Meier V. D."/>
        </authorList>
    </citation>
    <scope>NUCLEOTIDE SEQUENCE</scope>
    <source>
        <strain evidence="1">AVDCRST_MAG24</strain>
    </source>
</reference>
<protein>
    <recommendedName>
        <fullName evidence="2">Histidine kinase/HSP90-like ATPase domain-containing protein</fullName>
    </recommendedName>
</protein>
<evidence type="ECO:0000313" key="1">
    <source>
        <dbReference type="EMBL" id="CAA9352445.1"/>
    </source>
</evidence>
<organism evidence="1">
    <name type="scientific">uncultured Nocardioidaceae bacterium</name>
    <dbReference type="NCBI Taxonomy" id="253824"/>
    <lineage>
        <taxon>Bacteria</taxon>
        <taxon>Bacillati</taxon>
        <taxon>Actinomycetota</taxon>
        <taxon>Actinomycetes</taxon>
        <taxon>Propionibacteriales</taxon>
        <taxon>Nocardioidaceae</taxon>
        <taxon>environmental samples</taxon>
    </lineage>
</organism>
<sequence>MITLSVVRDERSLTVRVGDRGSQVPAVREHDLTTMNGRGLQLVDALAVGWGTEHVGGPTGGKVVWFTVRTS</sequence>
<proteinExistence type="predicted"/>